<keyword evidence="3" id="KW-1185">Reference proteome</keyword>
<organism evidence="2 3">
    <name type="scientific">Bradyrhizobium macuxiense</name>
    <dbReference type="NCBI Taxonomy" id="1755647"/>
    <lineage>
        <taxon>Bacteria</taxon>
        <taxon>Pseudomonadati</taxon>
        <taxon>Pseudomonadota</taxon>
        <taxon>Alphaproteobacteria</taxon>
        <taxon>Hyphomicrobiales</taxon>
        <taxon>Nitrobacteraceae</taxon>
        <taxon>Bradyrhizobium</taxon>
    </lineage>
</organism>
<evidence type="ECO:0000313" key="3">
    <source>
        <dbReference type="Proteomes" id="UP000057737"/>
    </source>
</evidence>
<dbReference type="OrthoDB" id="361944at2"/>
<sequence length="71" mass="8099">MRRRASKQERTLCEKAAAEKKGYTKADMRAVSDNPEWTKQNFAKGKPFDQIFPKMRKGRGSIKAPTNRKAG</sequence>
<gene>
    <name evidence="2" type="ORF">AS156_35445</name>
</gene>
<name>A0A120FQ78_9BRAD</name>
<reference evidence="2 3" key="1">
    <citation type="submission" date="2015-11" db="EMBL/GenBank/DDBJ databases">
        <title>Draft Genome Sequence of the Strain BR 10303 (Bradyrhizobium sp.) isolated from nodules of Centrolobium paraense.</title>
        <authorList>
            <person name="Zelli J.E."/>
            <person name="Simoes-Araujo J.L."/>
            <person name="Barauna A.C."/>
            <person name="Silva K."/>
        </authorList>
    </citation>
    <scope>NUCLEOTIDE SEQUENCE [LARGE SCALE GENOMIC DNA]</scope>
    <source>
        <strain evidence="2 3">BR 10303</strain>
    </source>
</reference>
<comment type="caution">
    <text evidence="2">The sequence shown here is derived from an EMBL/GenBank/DDBJ whole genome shotgun (WGS) entry which is preliminary data.</text>
</comment>
<feature type="region of interest" description="Disordered" evidence="1">
    <location>
        <begin position="51"/>
        <end position="71"/>
    </location>
</feature>
<dbReference type="RefSeq" id="WP_066503795.1">
    <property type="nucleotide sequence ID" value="NZ_LNCU01000039.1"/>
</dbReference>
<dbReference type="EMBL" id="LNCU01000039">
    <property type="protein sequence ID" value="KWV58117.1"/>
    <property type="molecule type" value="Genomic_DNA"/>
</dbReference>
<protein>
    <submittedName>
        <fullName evidence="2">Uncharacterized protein</fullName>
    </submittedName>
</protein>
<evidence type="ECO:0000313" key="2">
    <source>
        <dbReference type="EMBL" id="KWV58117.1"/>
    </source>
</evidence>
<dbReference type="Proteomes" id="UP000057737">
    <property type="component" value="Unassembled WGS sequence"/>
</dbReference>
<accession>A0A120FQ78</accession>
<dbReference type="AlphaFoldDB" id="A0A120FQ78"/>
<evidence type="ECO:0000256" key="1">
    <source>
        <dbReference type="SAM" id="MobiDB-lite"/>
    </source>
</evidence>
<proteinExistence type="predicted"/>